<comment type="caution">
    <text evidence="1">The sequence shown here is derived from an EMBL/GenBank/DDBJ whole genome shotgun (WGS) entry which is preliminary data.</text>
</comment>
<feature type="non-terminal residue" evidence="1">
    <location>
        <position position="82"/>
    </location>
</feature>
<protein>
    <submittedName>
        <fullName evidence="1">Uncharacterized protein</fullName>
    </submittedName>
</protein>
<organism evidence="1">
    <name type="scientific">marine sediment metagenome</name>
    <dbReference type="NCBI Taxonomy" id="412755"/>
    <lineage>
        <taxon>unclassified sequences</taxon>
        <taxon>metagenomes</taxon>
        <taxon>ecological metagenomes</taxon>
    </lineage>
</organism>
<dbReference type="AlphaFoldDB" id="X1JBA7"/>
<sequence length="82" mass="8496">MKKKKGICLVLVMMLILGVVGSTALAANRPQSVFSGGLSIWYWPGEGSITSIDVGYEKTLNAGFALHGKGSLGLESGVTILG</sequence>
<proteinExistence type="predicted"/>
<gene>
    <name evidence="1" type="ORF">S03H2_70165</name>
</gene>
<evidence type="ECO:0000313" key="1">
    <source>
        <dbReference type="EMBL" id="GAH91272.1"/>
    </source>
</evidence>
<dbReference type="EMBL" id="BARU01046545">
    <property type="protein sequence ID" value="GAH91272.1"/>
    <property type="molecule type" value="Genomic_DNA"/>
</dbReference>
<accession>X1JBA7</accession>
<reference evidence="1" key="1">
    <citation type="journal article" date="2014" name="Front. Microbiol.">
        <title>High frequency of phylogenetically diverse reductive dehalogenase-homologous genes in deep subseafloor sedimentary metagenomes.</title>
        <authorList>
            <person name="Kawai M."/>
            <person name="Futagami T."/>
            <person name="Toyoda A."/>
            <person name="Takaki Y."/>
            <person name="Nishi S."/>
            <person name="Hori S."/>
            <person name="Arai W."/>
            <person name="Tsubouchi T."/>
            <person name="Morono Y."/>
            <person name="Uchiyama I."/>
            <person name="Ito T."/>
            <person name="Fujiyama A."/>
            <person name="Inagaki F."/>
            <person name="Takami H."/>
        </authorList>
    </citation>
    <scope>NUCLEOTIDE SEQUENCE</scope>
    <source>
        <strain evidence="1">Expedition CK06-06</strain>
    </source>
</reference>
<name>X1JBA7_9ZZZZ</name>